<accession>A0A8K0RIT2</accession>
<dbReference type="Proteomes" id="UP000813461">
    <property type="component" value="Unassembled WGS sequence"/>
</dbReference>
<gene>
    <name evidence="2" type="ORF">FB567DRAFT_544949</name>
</gene>
<feature type="region of interest" description="Disordered" evidence="1">
    <location>
        <begin position="201"/>
        <end position="240"/>
    </location>
</feature>
<dbReference type="AlphaFoldDB" id="A0A8K0RIT2"/>
<reference evidence="2" key="1">
    <citation type="journal article" date="2021" name="Nat. Commun.">
        <title>Genetic determinants of endophytism in the Arabidopsis root mycobiome.</title>
        <authorList>
            <person name="Mesny F."/>
            <person name="Miyauchi S."/>
            <person name="Thiergart T."/>
            <person name="Pickel B."/>
            <person name="Atanasova L."/>
            <person name="Karlsson M."/>
            <person name="Huettel B."/>
            <person name="Barry K.W."/>
            <person name="Haridas S."/>
            <person name="Chen C."/>
            <person name="Bauer D."/>
            <person name="Andreopoulos W."/>
            <person name="Pangilinan J."/>
            <person name="LaButti K."/>
            <person name="Riley R."/>
            <person name="Lipzen A."/>
            <person name="Clum A."/>
            <person name="Drula E."/>
            <person name="Henrissat B."/>
            <person name="Kohler A."/>
            <person name="Grigoriev I.V."/>
            <person name="Martin F.M."/>
            <person name="Hacquard S."/>
        </authorList>
    </citation>
    <scope>NUCLEOTIDE SEQUENCE</scope>
    <source>
        <strain evidence="2">MPI-SDFR-AT-0120</strain>
    </source>
</reference>
<keyword evidence="3" id="KW-1185">Reference proteome</keyword>
<evidence type="ECO:0000313" key="2">
    <source>
        <dbReference type="EMBL" id="KAH7093613.1"/>
    </source>
</evidence>
<evidence type="ECO:0008006" key="4">
    <source>
        <dbReference type="Google" id="ProtNLM"/>
    </source>
</evidence>
<dbReference type="OrthoDB" id="8922241at2759"/>
<proteinExistence type="predicted"/>
<dbReference type="EMBL" id="JAGMVJ010000002">
    <property type="protein sequence ID" value="KAH7093613.1"/>
    <property type="molecule type" value="Genomic_DNA"/>
</dbReference>
<comment type="caution">
    <text evidence="2">The sequence shown here is derived from an EMBL/GenBank/DDBJ whole genome shotgun (WGS) entry which is preliminary data.</text>
</comment>
<evidence type="ECO:0000313" key="3">
    <source>
        <dbReference type="Proteomes" id="UP000813461"/>
    </source>
</evidence>
<evidence type="ECO:0000256" key="1">
    <source>
        <dbReference type="SAM" id="MobiDB-lite"/>
    </source>
</evidence>
<protein>
    <recommendedName>
        <fullName evidence="4">C2H2-type domain-containing protein</fullName>
    </recommendedName>
</protein>
<sequence length="517" mass="58138">MEFRPLDSPAGIVRTSTPKRDNDLRRVREASSEKVLAADLYDEVSDFYFDDLLDTSAPDEWDIALDGTIEPLDPNSNVILSNDAILSPVENMPASPLPTTQWSGDCPCRHARIKLNLPLNCNGLQAKHMSEIRRHIERSHGYFVRQCPTCKEDILNKRIFDRRHGTQNCRRVRKGRRGSAARHEQWNMLYDKVEAIERGRPGLPIPQVASDSVHVEPQPPFQPTLDDQEVRDESSTSTTTLPLNLEGALSQFQLSNATSSEAPHPLPRAMHQDLPITNEARLNHIDTSGLTEIAGVKECASSALIPSARPWHETFQPHLSTHPVCRTAEQDSLSYLEFYTSPLSLLAPATELSEDSSIANPHLRPWGYSGVTSPHDRPAIHRLVSPASEIIHPDARAQASSRPSLWSAAQWSNHDPSEHQMILHNSRAASSSSIARPTQDTKYPTETCLTCGDHFTGKYAKGNFARHCREKHGEIQTLHGKVCRVCEKTYNRADAKRKHEWKKHKLLDSRPAKRRKE</sequence>
<organism evidence="2 3">
    <name type="scientific">Paraphoma chrysanthemicola</name>
    <dbReference type="NCBI Taxonomy" id="798071"/>
    <lineage>
        <taxon>Eukaryota</taxon>
        <taxon>Fungi</taxon>
        <taxon>Dikarya</taxon>
        <taxon>Ascomycota</taxon>
        <taxon>Pezizomycotina</taxon>
        <taxon>Dothideomycetes</taxon>
        <taxon>Pleosporomycetidae</taxon>
        <taxon>Pleosporales</taxon>
        <taxon>Pleosporineae</taxon>
        <taxon>Phaeosphaeriaceae</taxon>
        <taxon>Paraphoma</taxon>
    </lineage>
</organism>
<name>A0A8K0RIT2_9PLEO</name>
<feature type="region of interest" description="Disordered" evidence="1">
    <location>
        <begin position="1"/>
        <end position="25"/>
    </location>
</feature>